<keyword evidence="1" id="KW-0175">Coiled coil</keyword>
<protein>
    <submittedName>
        <fullName evidence="2">Uncharacterized protein</fullName>
    </submittedName>
</protein>
<evidence type="ECO:0000313" key="3">
    <source>
        <dbReference type="Proteomes" id="UP000184148"/>
    </source>
</evidence>
<dbReference type="Proteomes" id="UP000184148">
    <property type="component" value="Unassembled WGS sequence"/>
</dbReference>
<name>A0A1M4T3R2_9FIRM</name>
<proteinExistence type="predicted"/>
<evidence type="ECO:0000313" key="2">
    <source>
        <dbReference type="EMBL" id="SHE39065.1"/>
    </source>
</evidence>
<gene>
    <name evidence="2" type="ORF">SAMN02745133_00342</name>
</gene>
<sequence length="195" mass="22744">MRFTNGTLLTVLKDAIPYIGAGAIVRQLEIKRQQLADIEEEIRLQQAQQEELSGWAGRLADKTTRYQNMAGQLSLPFTIRELELTLEDFLAELARLDLTELEQLKQEYEYWQGRQKELEKQVRQTGVKKALVGEELTRRSGELDLQSTRVGEAEQSWGMPFGEEYAANLTRLLEDKKYKDWYPVLEAMLRHRKRL</sequence>
<evidence type="ECO:0000256" key="1">
    <source>
        <dbReference type="SAM" id="Coils"/>
    </source>
</evidence>
<accession>A0A1M4T3R2</accession>
<dbReference type="OrthoDB" id="174137at2"/>
<dbReference type="RefSeq" id="WP_073234691.1">
    <property type="nucleotide sequence ID" value="NZ_FQUY01000001.1"/>
</dbReference>
<reference evidence="3" key="1">
    <citation type="submission" date="2016-11" db="EMBL/GenBank/DDBJ databases">
        <authorList>
            <person name="Varghese N."/>
            <person name="Submissions S."/>
        </authorList>
    </citation>
    <scope>NUCLEOTIDE SEQUENCE [LARGE SCALE GENOMIC DNA]</scope>
    <source>
        <strain evidence="3">DSM 12395</strain>
    </source>
</reference>
<feature type="coiled-coil region" evidence="1">
    <location>
        <begin position="79"/>
        <end position="121"/>
    </location>
</feature>
<keyword evidence="3" id="KW-1185">Reference proteome</keyword>
<dbReference type="AlphaFoldDB" id="A0A1M4T3R2"/>
<dbReference type="EMBL" id="FQUY01000001">
    <property type="protein sequence ID" value="SHE39065.1"/>
    <property type="molecule type" value="Genomic_DNA"/>
</dbReference>
<organism evidence="2 3">
    <name type="scientific">Desulforamulus putei DSM 12395</name>
    <dbReference type="NCBI Taxonomy" id="1121429"/>
    <lineage>
        <taxon>Bacteria</taxon>
        <taxon>Bacillati</taxon>
        <taxon>Bacillota</taxon>
        <taxon>Clostridia</taxon>
        <taxon>Eubacteriales</taxon>
        <taxon>Peptococcaceae</taxon>
        <taxon>Desulforamulus</taxon>
    </lineage>
</organism>
<dbReference type="STRING" id="1121429.SAMN02745133_00342"/>